<proteinExistence type="predicted"/>
<evidence type="ECO:0000313" key="1">
    <source>
        <dbReference type="EMBL" id="SFW86852.1"/>
    </source>
</evidence>
<name>A0A1K1SRK4_9PSEU</name>
<evidence type="ECO:0008006" key="3">
    <source>
        <dbReference type="Google" id="ProtNLM"/>
    </source>
</evidence>
<dbReference type="AlphaFoldDB" id="A0A1K1SRK4"/>
<reference evidence="2" key="1">
    <citation type="submission" date="2016-11" db="EMBL/GenBank/DDBJ databases">
        <authorList>
            <person name="Varghese N."/>
            <person name="Submissions S."/>
        </authorList>
    </citation>
    <scope>NUCLEOTIDE SEQUENCE [LARGE SCALE GENOMIC DNA]</scope>
    <source>
        <strain evidence="2">DSM 44671</strain>
    </source>
</reference>
<organism evidence="1 2">
    <name type="scientific">Amycolatopsis australiensis</name>
    <dbReference type="NCBI Taxonomy" id="546364"/>
    <lineage>
        <taxon>Bacteria</taxon>
        <taxon>Bacillati</taxon>
        <taxon>Actinomycetota</taxon>
        <taxon>Actinomycetes</taxon>
        <taxon>Pseudonocardiales</taxon>
        <taxon>Pseudonocardiaceae</taxon>
        <taxon>Amycolatopsis</taxon>
    </lineage>
</organism>
<sequence length="69" mass="7280">MLPGGLAFFSSGSCYGHTMISIGGGDFLSNAIHGAGAYTKTTTAEIKGKRGPTYLGWAQPWFKAKPLTR</sequence>
<protein>
    <recommendedName>
        <fullName evidence="3">NlpC/P60 family protein</fullName>
    </recommendedName>
</protein>
<accession>A0A1K1SRK4</accession>
<keyword evidence="2" id="KW-1185">Reference proteome</keyword>
<evidence type="ECO:0000313" key="2">
    <source>
        <dbReference type="Proteomes" id="UP000182740"/>
    </source>
</evidence>
<dbReference type="EMBL" id="FPJG01000006">
    <property type="protein sequence ID" value="SFW86852.1"/>
    <property type="molecule type" value="Genomic_DNA"/>
</dbReference>
<gene>
    <name evidence="1" type="ORF">SAMN04489730_6520</name>
</gene>
<dbReference type="Proteomes" id="UP000182740">
    <property type="component" value="Unassembled WGS sequence"/>
</dbReference>